<reference evidence="1" key="1">
    <citation type="journal article" date="2015" name="Nature">
        <title>Complex archaea that bridge the gap between prokaryotes and eukaryotes.</title>
        <authorList>
            <person name="Spang A."/>
            <person name="Saw J.H."/>
            <person name="Jorgensen S.L."/>
            <person name="Zaremba-Niedzwiedzka K."/>
            <person name="Martijn J."/>
            <person name="Lind A.E."/>
            <person name="van Eijk R."/>
            <person name="Schleper C."/>
            <person name="Guy L."/>
            <person name="Ettema T.J."/>
        </authorList>
    </citation>
    <scope>NUCLEOTIDE SEQUENCE</scope>
</reference>
<dbReference type="SUPFAM" id="SSF51971">
    <property type="entry name" value="Nucleotide-binding domain"/>
    <property type="match status" value="1"/>
</dbReference>
<dbReference type="AlphaFoldDB" id="A0A0F9CGC3"/>
<dbReference type="Pfam" id="PF12831">
    <property type="entry name" value="FAD_oxidored"/>
    <property type="match status" value="1"/>
</dbReference>
<gene>
    <name evidence="1" type="ORF">LCGC14_2326330</name>
</gene>
<comment type="caution">
    <text evidence="1">The sequence shown here is derived from an EMBL/GenBank/DDBJ whole genome shotgun (WGS) entry which is preliminary data.</text>
</comment>
<evidence type="ECO:0000313" key="1">
    <source>
        <dbReference type="EMBL" id="KKL48353.1"/>
    </source>
</evidence>
<sequence>MSPNKTSKTGSVMVIGAGIGGIQASLDLADSGYKVYLIDQRAAIGGTMAQLDKTFPTNDC</sequence>
<dbReference type="InterPro" id="IPR036188">
    <property type="entry name" value="FAD/NAD-bd_sf"/>
</dbReference>
<protein>
    <submittedName>
        <fullName evidence="1">Uncharacterized protein</fullName>
    </submittedName>
</protein>
<name>A0A0F9CGC3_9ZZZZ</name>
<feature type="non-terminal residue" evidence="1">
    <location>
        <position position="60"/>
    </location>
</feature>
<dbReference type="EMBL" id="LAZR01033344">
    <property type="protein sequence ID" value="KKL48353.1"/>
    <property type="molecule type" value="Genomic_DNA"/>
</dbReference>
<organism evidence="1">
    <name type="scientific">marine sediment metagenome</name>
    <dbReference type="NCBI Taxonomy" id="412755"/>
    <lineage>
        <taxon>unclassified sequences</taxon>
        <taxon>metagenomes</taxon>
        <taxon>ecological metagenomes</taxon>
    </lineage>
</organism>
<dbReference type="Gene3D" id="3.50.50.60">
    <property type="entry name" value="FAD/NAD(P)-binding domain"/>
    <property type="match status" value="1"/>
</dbReference>
<proteinExistence type="predicted"/>
<accession>A0A0F9CGC3</accession>